<dbReference type="GO" id="GO:0005524">
    <property type="term" value="F:ATP binding"/>
    <property type="evidence" value="ECO:0007669"/>
    <property type="project" value="UniProtKB-KW"/>
</dbReference>
<sequence length="407" mass="45038">MNSEMFIDIYGYSPTVRVFSPAYLELIGEHIADHGYGMIALANDTGTEILAAINGKSEIRLINTDDNYRPCSLSLPSKWAGTTSPEWFDYLLAGWNAAVERLKIEAIGFDILVEGSIPAGLSNISSMICAAALATWAIYTGQGLEKICREELANICASAEWFIGKRGEKAVYLTQLLGSEDMALRLDYFPLRSRLVNIPHIAVFDVLNSGEEAKASSLRQQRLAEGKIAGKLLLKNAGKTCSSLRLKDVQETLGKTLEEMIELCNSLPEKMNRDELMKLFDMPDLNEWTAEVNYLVSFKLRSTARHVFSEALRVDTFERACEARDLFTMGRIFNECHDSCSKAYECSTKAVDNVVTKCRIAGAYGAHVSGWTGNTVVALIDDFRPVFLGDNLICHAFSSSGISIEFL</sequence>
<evidence type="ECO:0000313" key="4">
    <source>
        <dbReference type="Proteomes" id="UP001196413"/>
    </source>
</evidence>
<dbReference type="PIRSF" id="PIRSF000530">
    <property type="entry name" value="Galactokinase"/>
    <property type="match status" value="1"/>
</dbReference>
<protein>
    <recommendedName>
        <fullName evidence="5">Galactokinase</fullName>
    </recommendedName>
</protein>
<gene>
    <name evidence="3" type="ORF">KIN20_004050</name>
</gene>
<evidence type="ECO:0000256" key="2">
    <source>
        <dbReference type="ARBA" id="ARBA00022840"/>
    </source>
</evidence>
<dbReference type="InterPro" id="IPR006206">
    <property type="entry name" value="Mevalonate/galactokinase"/>
</dbReference>
<organism evidence="3 4">
    <name type="scientific">Parelaphostrongylus tenuis</name>
    <name type="common">Meningeal worm</name>
    <dbReference type="NCBI Taxonomy" id="148309"/>
    <lineage>
        <taxon>Eukaryota</taxon>
        <taxon>Metazoa</taxon>
        <taxon>Ecdysozoa</taxon>
        <taxon>Nematoda</taxon>
        <taxon>Chromadorea</taxon>
        <taxon>Rhabditida</taxon>
        <taxon>Rhabditina</taxon>
        <taxon>Rhabditomorpha</taxon>
        <taxon>Strongyloidea</taxon>
        <taxon>Metastrongylidae</taxon>
        <taxon>Parelaphostrongylus</taxon>
    </lineage>
</organism>
<dbReference type="PANTHER" id="PTHR10457">
    <property type="entry name" value="MEVALONATE KINASE/GALACTOKINASE"/>
    <property type="match status" value="1"/>
</dbReference>
<keyword evidence="4" id="KW-1185">Reference proteome</keyword>
<dbReference type="Gene3D" id="3.30.70.3170">
    <property type="match status" value="1"/>
</dbReference>
<dbReference type="GO" id="GO:0006012">
    <property type="term" value="P:galactose metabolic process"/>
    <property type="evidence" value="ECO:0007669"/>
    <property type="project" value="TreeGrafter"/>
</dbReference>
<evidence type="ECO:0008006" key="5">
    <source>
        <dbReference type="Google" id="ProtNLM"/>
    </source>
</evidence>
<dbReference type="InterPro" id="IPR014721">
    <property type="entry name" value="Ribsml_uS5_D2-typ_fold_subgr"/>
</dbReference>
<accession>A0AAD5M028</accession>
<dbReference type="InterPro" id="IPR020568">
    <property type="entry name" value="Ribosomal_Su5_D2-typ_SF"/>
</dbReference>
<dbReference type="Gene3D" id="3.30.230.10">
    <property type="match status" value="1"/>
</dbReference>
<keyword evidence="1" id="KW-0547">Nucleotide-binding</keyword>
<reference evidence="3" key="1">
    <citation type="submission" date="2021-06" db="EMBL/GenBank/DDBJ databases">
        <title>Parelaphostrongylus tenuis whole genome reference sequence.</title>
        <authorList>
            <person name="Garwood T.J."/>
            <person name="Larsen P.A."/>
            <person name="Fountain-Jones N.M."/>
            <person name="Garbe J.R."/>
            <person name="Macchietto M.G."/>
            <person name="Kania S.A."/>
            <person name="Gerhold R.W."/>
            <person name="Richards J.E."/>
            <person name="Wolf T.M."/>
        </authorList>
    </citation>
    <scope>NUCLEOTIDE SEQUENCE</scope>
    <source>
        <strain evidence="3">MNPRO001-30</strain>
        <tissue evidence="3">Meninges</tissue>
    </source>
</reference>
<keyword evidence="2" id="KW-0067">ATP-binding</keyword>
<name>A0AAD5M028_PARTN</name>
<dbReference type="InterPro" id="IPR036554">
    <property type="entry name" value="GHMP_kinase_C_sf"/>
</dbReference>
<dbReference type="SUPFAM" id="SSF54211">
    <property type="entry name" value="Ribosomal protein S5 domain 2-like"/>
    <property type="match status" value="1"/>
</dbReference>
<dbReference type="Proteomes" id="UP001196413">
    <property type="component" value="Unassembled WGS sequence"/>
</dbReference>
<dbReference type="PANTHER" id="PTHR10457:SF7">
    <property type="entry name" value="GALACTOKINASE-RELATED"/>
    <property type="match status" value="1"/>
</dbReference>
<dbReference type="EMBL" id="JAHQIW010000542">
    <property type="protein sequence ID" value="KAJ1348695.1"/>
    <property type="molecule type" value="Genomic_DNA"/>
</dbReference>
<comment type="caution">
    <text evidence="3">The sequence shown here is derived from an EMBL/GenBank/DDBJ whole genome shotgun (WGS) entry which is preliminary data.</text>
</comment>
<dbReference type="GO" id="GO:0004335">
    <property type="term" value="F:galactokinase activity"/>
    <property type="evidence" value="ECO:0007669"/>
    <property type="project" value="TreeGrafter"/>
</dbReference>
<evidence type="ECO:0000256" key="1">
    <source>
        <dbReference type="ARBA" id="ARBA00022741"/>
    </source>
</evidence>
<dbReference type="GO" id="GO:0005829">
    <property type="term" value="C:cytosol"/>
    <property type="evidence" value="ECO:0007669"/>
    <property type="project" value="TreeGrafter"/>
</dbReference>
<dbReference type="SUPFAM" id="SSF55060">
    <property type="entry name" value="GHMP Kinase, C-terminal domain"/>
    <property type="match status" value="1"/>
</dbReference>
<dbReference type="AlphaFoldDB" id="A0AAD5M028"/>
<dbReference type="Gene3D" id="1.20.1440.340">
    <property type="match status" value="1"/>
</dbReference>
<evidence type="ECO:0000313" key="3">
    <source>
        <dbReference type="EMBL" id="KAJ1348695.1"/>
    </source>
</evidence>
<proteinExistence type="predicted"/>